<evidence type="ECO:0000256" key="3">
    <source>
        <dbReference type="ARBA" id="ARBA00022833"/>
    </source>
</evidence>
<organism evidence="6">
    <name type="scientific">Cuerna arida</name>
    <dbReference type="NCBI Taxonomy" id="1464854"/>
    <lineage>
        <taxon>Eukaryota</taxon>
        <taxon>Metazoa</taxon>
        <taxon>Ecdysozoa</taxon>
        <taxon>Arthropoda</taxon>
        <taxon>Hexapoda</taxon>
        <taxon>Insecta</taxon>
        <taxon>Pterygota</taxon>
        <taxon>Neoptera</taxon>
        <taxon>Paraneoptera</taxon>
        <taxon>Hemiptera</taxon>
        <taxon>Auchenorrhyncha</taxon>
        <taxon>Membracoidea</taxon>
        <taxon>Cicadellidae</taxon>
        <taxon>Cicadellinae</taxon>
        <taxon>Proconiini</taxon>
        <taxon>Cuerna</taxon>
    </lineage>
</organism>
<dbReference type="GO" id="GO:0008270">
    <property type="term" value="F:zinc ion binding"/>
    <property type="evidence" value="ECO:0007669"/>
    <property type="project" value="UniProtKB-KW"/>
</dbReference>
<evidence type="ECO:0000313" key="6">
    <source>
        <dbReference type="EMBL" id="JAS49042.1"/>
    </source>
</evidence>
<evidence type="ECO:0000256" key="1">
    <source>
        <dbReference type="ARBA" id="ARBA00022723"/>
    </source>
</evidence>
<dbReference type="PANTHER" id="PTHR45877">
    <property type="entry name" value="E3 UBIQUITIN-PROTEIN LIGASE SIAH2"/>
    <property type="match status" value="1"/>
</dbReference>
<dbReference type="PANTHER" id="PTHR45877:SF2">
    <property type="entry name" value="E3 UBIQUITIN-PROTEIN LIGASE SINA-RELATED"/>
    <property type="match status" value="1"/>
</dbReference>
<accession>A0A1B6FFQ6</accession>
<protein>
    <recommendedName>
        <fullName evidence="5">RING-type domain-containing protein</fullName>
    </recommendedName>
</protein>
<dbReference type="InterPro" id="IPR049548">
    <property type="entry name" value="Sina-like_RING"/>
</dbReference>
<dbReference type="EMBL" id="GECZ01020727">
    <property type="protein sequence ID" value="JAS49042.1"/>
    <property type="molecule type" value="Transcribed_RNA"/>
</dbReference>
<keyword evidence="1" id="KW-0479">Metal-binding</keyword>
<dbReference type="SUPFAM" id="SSF49599">
    <property type="entry name" value="TRAF domain-like"/>
    <property type="match status" value="1"/>
</dbReference>
<keyword evidence="3" id="KW-0862">Zinc</keyword>
<dbReference type="GO" id="GO:0061630">
    <property type="term" value="F:ubiquitin protein ligase activity"/>
    <property type="evidence" value="ECO:0007669"/>
    <property type="project" value="TreeGrafter"/>
</dbReference>
<dbReference type="Pfam" id="PF21361">
    <property type="entry name" value="Sina_ZnF"/>
    <property type="match status" value="1"/>
</dbReference>
<evidence type="ECO:0000256" key="4">
    <source>
        <dbReference type="PROSITE-ProRule" id="PRU00175"/>
    </source>
</evidence>
<name>A0A1B6FFQ6_9HEMI</name>
<dbReference type="InterPro" id="IPR013083">
    <property type="entry name" value="Znf_RING/FYVE/PHD"/>
</dbReference>
<dbReference type="AlphaFoldDB" id="A0A1B6FFQ6"/>
<gene>
    <name evidence="6" type="ORF">g.15551</name>
</gene>
<dbReference type="SUPFAM" id="SSF57850">
    <property type="entry name" value="RING/U-box"/>
    <property type="match status" value="1"/>
</dbReference>
<feature type="domain" description="RING-type" evidence="5">
    <location>
        <begin position="22"/>
        <end position="57"/>
    </location>
</feature>
<dbReference type="GO" id="GO:0016567">
    <property type="term" value="P:protein ubiquitination"/>
    <property type="evidence" value="ECO:0007669"/>
    <property type="project" value="UniProtKB-UniPathway"/>
</dbReference>
<evidence type="ECO:0000256" key="2">
    <source>
        <dbReference type="ARBA" id="ARBA00022771"/>
    </source>
</evidence>
<dbReference type="Gene3D" id="3.30.40.10">
    <property type="entry name" value="Zinc/RING finger domain, C3HC4 (zinc finger)"/>
    <property type="match status" value="2"/>
</dbReference>
<reference evidence="6" key="1">
    <citation type="submission" date="2015-11" db="EMBL/GenBank/DDBJ databases">
        <title>De novo transcriptome assembly of four potential Pierce s Disease insect vectors from Arizona vineyards.</title>
        <authorList>
            <person name="Tassone E.E."/>
        </authorList>
    </citation>
    <scope>NUCLEOTIDE SEQUENCE</scope>
</reference>
<dbReference type="GO" id="GO:0005737">
    <property type="term" value="C:cytoplasm"/>
    <property type="evidence" value="ECO:0007669"/>
    <property type="project" value="TreeGrafter"/>
</dbReference>
<dbReference type="GO" id="GO:0043161">
    <property type="term" value="P:proteasome-mediated ubiquitin-dependent protein catabolic process"/>
    <property type="evidence" value="ECO:0007669"/>
    <property type="project" value="TreeGrafter"/>
</dbReference>
<proteinExistence type="predicted"/>
<feature type="non-terminal residue" evidence="6">
    <location>
        <position position="1"/>
    </location>
</feature>
<dbReference type="InterPro" id="IPR001841">
    <property type="entry name" value="Znf_RING"/>
</dbReference>
<keyword evidence="2 4" id="KW-0863">Zinc-finger</keyword>
<dbReference type="Pfam" id="PF21362">
    <property type="entry name" value="Sina_RING"/>
    <property type="match status" value="1"/>
</dbReference>
<sequence>QMTAECSTLEQLRQKLVEIVKCPVCFEFVGTSVVQCARGHGVCAKCKERLTECPLCKAKYTVEASIMLASIMEQFPKMCDNQKQGCQALCIQEHEQFCEFRSTKCRVSDECKWEGTLNQLVSHLETQHREIPIIKITNENAINNYDPFLVFTPSFTFKKWKPVIAYDNFFWKRTEIDDDRKYLMIKFYHLSKGKPQYTFYAVQSFVKSNLKYSYSMKASTNNIDEELNQGDPYCMVVPYEELFRFFSTNSYLYYDFVVIRESRKQ</sequence>
<dbReference type="PROSITE" id="PS50089">
    <property type="entry name" value="ZF_RING_2"/>
    <property type="match status" value="1"/>
</dbReference>
<dbReference type="InterPro" id="IPR004162">
    <property type="entry name" value="SINA-like_animal"/>
</dbReference>
<dbReference type="UniPathway" id="UPA00143"/>
<evidence type="ECO:0000259" key="5">
    <source>
        <dbReference type="PROSITE" id="PS50089"/>
    </source>
</evidence>
<dbReference type="GO" id="GO:0031624">
    <property type="term" value="F:ubiquitin conjugating enzyme binding"/>
    <property type="evidence" value="ECO:0007669"/>
    <property type="project" value="TreeGrafter"/>
</dbReference>